<keyword evidence="2" id="KW-0560">Oxidoreductase</keyword>
<accession>A0A061B9U5</accession>
<proteinExistence type="predicted"/>
<sequence length="332" mass="37604">MSDDAPYTRLALFGATGQIGASILHALLLSSSPGYEPHIKVFLRAESYANKAQTIPEHPRVEKVKADFGNVEELAEKLKGVEAVVSALNGPGIDAQYKILDACAEAGVKRFLPSEYGSEHPWRKPGDDWTHTHPYFDIKARFKEYMYLHPAMVSGRMTYTIVGVGDLYDQPTEKYWIAWAQQKLPDTYVFPIVADPSSKYEITNIQDMAQYIAALLARPSSSKDSHLNFVSDVVSQQEIADMLKEVTGKEVKPDYVTEEQAHGYIANPETIPERAKQSRFAADFWYIVRLQQGTNKFRRHPSLIHNNRFPEIKTTPLRQYLQRIVEQNKAGQ</sequence>
<dbReference type="InterPro" id="IPR008030">
    <property type="entry name" value="NmrA-like"/>
</dbReference>
<dbReference type="InterPro" id="IPR051609">
    <property type="entry name" value="NmrA/Isoflavone_reductase-like"/>
</dbReference>
<dbReference type="PANTHER" id="PTHR47706:SF9">
    <property type="entry name" value="NMRA-LIKE DOMAIN-CONTAINING PROTEIN-RELATED"/>
    <property type="match status" value="1"/>
</dbReference>
<dbReference type="EMBL" id="LK052944">
    <property type="protein sequence ID" value="CDR44655.1"/>
    <property type="molecule type" value="Genomic_DNA"/>
</dbReference>
<evidence type="ECO:0000256" key="1">
    <source>
        <dbReference type="ARBA" id="ARBA00022857"/>
    </source>
</evidence>
<reference evidence="4" key="1">
    <citation type="journal article" date="2014" name="Genome Announc.">
        <title>Draft genome sequence of Rhodosporidium toruloides CECT1137, an oleaginous yeast of biotechnological interest.</title>
        <authorList>
            <person name="Morin N."/>
            <person name="Calcas X."/>
            <person name="Devillers H."/>
            <person name="Durrens P."/>
            <person name="Sherman D.J."/>
            <person name="Nicaud J.-M."/>
            <person name="Neuveglise C."/>
        </authorList>
    </citation>
    <scope>NUCLEOTIDE SEQUENCE</scope>
    <source>
        <strain evidence="4">CECT1137</strain>
    </source>
</reference>
<name>A0A061B9U5_RHOTO</name>
<keyword evidence="1" id="KW-0521">NADP</keyword>
<evidence type="ECO:0000313" key="4">
    <source>
        <dbReference type="EMBL" id="CDR44655.1"/>
    </source>
</evidence>
<organism evidence="4">
    <name type="scientific">Rhodotorula toruloides</name>
    <name type="common">Yeast</name>
    <name type="synonym">Rhodosporidium toruloides</name>
    <dbReference type="NCBI Taxonomy" id="5286"/>
    <lineage>
        <taxon>Eukaryota</taxon>
        <taxon>Fungi</taxon>
        <taxon>Dikarya</taxon>
        <taxon>Basidiomycota</taxon>
        <taxon>Pucciniomycotina</taxon>
        <taxon>Microbotryomycetes</taxon>
        <taxon>Sporidiobolales</taxon>
        <taxon>Sporidiobolaceae</taxon>
        <taxon>Rhodotorula</taxon>
    </lineage>
</organism>
<protein>
    <submittedName>
        <fullName evidence="4">RHTO0S09e07404g1_1</fullName>
    </submittedName>
</protein>
<dbReference type="GO" id="GO:0016491">
    <property type="term" value="F:oxidoreductase activity"/>
    <property type="evidence" value="ECO:0007669"/>
    <property type="project" value="UniProtKB-KW"/>
</dbReference>
<feature type="domain" description="NmrA-like" evidence="3">
    <location>
        <begin position="9"/>
        <end position="273"/>
    </location>
</feature>
<dbReference type="InterPro" id="IPR036291">
    <property type="entry name" value="NAD(P)-bd_dom_sf"/>
</dbReference>
<dbReference type="Gene3D" id="3.40.50.720">
    <property type="entry name" value="NAD(P)-binding Rossmann-like Domain"/>
    <property type="match status" value="1"/>
</dbReference>
<evidence type="ECO:0000259" key="3">
    <source>
        <dbReference type="Pfam" id="PF05368"/>
    </source>
</evidence>
<gene>
    <name evidence="4" type="ORF">RHTO0S_09e07404g</name>
</gene>
<dbReference type="PANTHER" id="PTHR47706">
    <property type="entry name" value="NMRA-LIKE FAMILY PROTEIN"/>
    <property type="match status" value="1"/>
</dbReference>
<dbReference type="Gene3D" id="3.90.25.10">
    <property type="entry name" value="UDP-galactose 4-epimerase, domain 1"/>
    <property type="match status" value="1"/>
</dbReference>
<dbReference type="OrthoDB" id="9974981at2759"/>
<dbReference type="AlphaFoldDB" id="A0A061B9U5"/>
<dbReference type="SUPFAM" id="SSF51735">
    <property type="entry name" value="NAD(P)-binding Rossmann-fold domains"/>
    <property type="match status" value="1"/>
</dbReference>
<evidence type="ECO:0000256" key="2">
    <source>
        <dbReference type="ARBA" id="ARBA00023002"/>
    </source>
</evidence>
<dbReference type="Pfam" id="PF05368">
    <property type="entry name" value="NmrA"/>
    <property type="match status" value="1"/>
</dbReference>